<proteinExistence type="predicted"/>
<evidence type="ECO:0000256" key="1">
    <source>
        <dbReference type="SAM" id="MobiDB-lite"/>
    </source>
</evidence>
<dbReference type="AlphaFoldDB" id="A0A182MZQ1"/>
<name>A0A182MZQ1_9DIPT</name>
<evidence type="ECO:0000313" key="3">
    <source>
        <dbReference type="Proteomes" id="UP000075884"/>
    </source>
</evidence>
<dbReference type="EnsemblMetazoa" id="ADIR000856-RA">
    <property type="protein sequence ID" value="ADIR000856-PA"/>
    <property type="gene ID" value="ADIR000856"/>
</dbReference>
<reference evidence="3" key="1">
    <citation type="submission" date="2013-03" db="EMBL/GenBank/DDBJ databases">
        <title>The Genome Sequence of Anopheles dirus WRAIR2.</title>
        <authorList>
            <consortium name="The Broad Institute Genomics Platform"/>
            <person name="Neafsey D.E."/>
            <person name="Walton C."/>
            <person name="Walker B."/>
            <person name="Young S.K."/>
            <person name="Zeng Q."/>
            <person name="Gargeya S."/>
            <person name="Fitzgerald M."/>
            <person name="Haas B."/>
            <person name="Abouelleil A."/>
            <person name="Allen A.W."/>
            <person name="Alvarado L."/>
            <person name="Arachchi H.M."/>
            <person name="Berlin A.M."/>
            <person name="Chapman S.B."/>
            <person name="Gainer-Dewar J."/>
            <person name="Goldberg J."/>
            <person name="Griggs A."/>
            <person name="Gujja S."/>
            <person name="Hansen M."/>
            <person name="Howarth C."/>
            <person name="Imamovic A."/>
            <person name="Ireland A."/>
            <person name="Larimer J."/>
            <person name="McCowan C."/>
            <person name="Murphy C."/>
            <person name="Pearson M."/>
            <person name="Poon T.W."/>
            <person name="Priest M."/>
            <person name="Roberts A."/>
            <person name="Saif S."/>
            <person name="Shea T."/>
            <person name="Sisk P."/>
            <person name="Sykes S."/>
            <person name="Wortman J."/>
            <person name="Nusbaum C."/>
            <person name="Birren B."/>
        </authorList>
    </citation>
    <scope>NUCLEOTIDE SEQUENCE [LARGE SCALE GENOMIC DNA]</scope>
    <source>
        <strain evidence="3">WRAIR2</strain>
    </source>
</reference>
<keyword evidence="3" id="KW-1185">Reference proteome</keyword>
<sequence>MGDLLALLNDISNTAVEMEFCEDFNKLQLILNTTNQFVRSFDKIVFDSGNEPYIIEIVARLLHYLRVRWYLTPDNKVNKERLPQLRRITMYMLLNTDVSFRYDLEQDARVNHLLNSSPQLTKCLLLNCIWGLDLDRFFYEMLRYAPLWFSMQFLDQAIVSLKYAKPYEVLERVESMVGAIYFAICRTDRDWRKIDRNRYVDQQRTHGRLFDHVADMLRYFNTPDVAKFEGWSKLRKHRYFGFVLKHMFSMTMACLDRYFRKPAIPVDPAMAVYELMDDRHVPKPAPVECTQATDCTLLKINHCLLNTLEMCIMHVTLERFCYWAEIDLFAEGEETVTLQQVIGEAAYRLCEDLKSHRHFRHSIVRHLTQFALRPKTLAEKASGMNLGTLMVRIDAAQSPDERLVYLTEFVGRTERVFDNAECLETLEQHWRLLNGAHVRLMVEFDARDPDEQMEQEEEELTDERVRLRQLILRVVDVLPAKDFHHLVTFAIDTYGTDFSRYRQPDQAAGIVQLINRLRDAASDGPPNVQQLLFQAPGTFFARLVRTLQETGTQQDQLVDAIVAIIVRHKGIAQVFLRELLDQQQQELDLAQSPALRRFVRALYEVRLFEPHVYIERFLLRALRTAADRRDHRALYELVRLYGAVCPSYWAVDTKVAEETATKRRLLEEATLRLAEVVDGWRYRVPPAAAAVERDAAGDEPDPTTLVTLTLEQLVPTLQQLQSHASNEARERLLAKVEQDMAPSTQYYFRQHLTTVTSRPRSVPPEGELAEGLVNGTAAKEEPQFAAFLYRDELTTTSDDKQISAFLTRVFPQCTRTEAIALARDELLAPHVLGAVATTINQLPPGGCLRGTLSNLVQCLLQVLLPAAAADRRTDGACLEVVRTVVTLLGELPAPVGEQLCDALGSELAELYRYVRRTAPTVDLSELERCMVRAPPDDERMDTAGSDGQQQGQQEQQ</sequence>
<dbReference type="VEuPathDB" id="VectorBase:ADIR000856"/>
<reference evidence="2" key="2">
    <citation type="submission" date="2020-05" db="UniProtKB">
        <authorList>
            <consortium name="EnsemblMetazoa"/>
        </authorList>
    </citation>
    <scope>IDENTIFICATION</scope>
    <source>
        <strain evidence="2">WRAIR2</strain>
    </source>
</reference>
<feature type="compositionally biased region" description="Low complexity" evidence="1">
    <location>
        <begin position="947"/>
        <end position="956"/>
    </location>
</feature>
<dbReference type="Proteomes" id="UP000075884">
    <property type="component" value="Unassembled WGS sequence"/>
</dbReference>
<accession>A0A182MZQ1</accession>
<protein>
    <submittedName>
        <fullName evidence="2">Uncharacterized protein</fullName>
    </submittedName>
</protein>
<evidence type="ECO:0000313" key="2">
    <source>
        <dbReference type="EnsemblMetazoa" id="ADIR000856-PA"/>
    </source>
</evidence>
<organism evidence="2 3">
    <name type="scientific">Anopheles dirus</name>
    <dbReference type="NCBI Taxonomy" id="7168"/>
    <lineage>
        <taxon>Eukaryota</taxon>
        <taxon>Metazoa</taxon>
        <taxon>Ecdysozoa</taxon>
        <taxon>Arthropoda</taxon>
        <taxon>Hexapoda</taxon>
        <taxon>Insecta</taxon>
        <taxon>Pterygota</taxon>
        <taxon>Neoptera</taxon>
        <taxon>Endopterygota</taxon>
        <taxon>Diptera</taxon>
        <taxon>Nematocera</taxon>
        <taxon>Culicoidea</taxon>
        <taxon>Culicidae</taxon>
        <taxon>Anophelinae</taxon>
        <taxon>Anopheles</taxon>
    </lineage>
</organism>
<feature type="region of interest" description="Disordered" evidence="1">
    <location>
        <begin position="933"/>
        <end position="956"/>
    </location>
</feature>